<keyword evidence="3" id="KW-1185">Reference proteome</keyword>
<feature type="region of interest" description="Disordered" evidence="1">
    <location>
        <begin position="1"/>
        <end position="20"/>
    </location>
</feature>
<proteinExistence type="predicted"/>
<evidence type="ECO:0000313" key="3">
    <source>
        <dbReference type="Proteomes" id="UP001196843"/>
    </source>
</evidence>
<name>A0ABS7HKJ8_9MICO</name>
<dbReference type="Proteomes" id="UP001196843">
    <property type="component" value="Unassembled WGS sequence"/>
</dbReference>
<evidence type="ECO:0000313" key="2">
    <source>
        <dbReference type="EMBL" id="MBW9093260.1"/>
    </source>
</evidence>
<dbReference type="RefSeq" id="WP_220299997.1">
    <property type="nucleotide sequence ID" value="NZ_JAEUAW010000004.1"/>
</dbReference>
<dbReference type="EMBL" id="JAEUAW010000004">
    <property type="protein sequence ID" value="MBW9093260.1"/>
    <property type="molecule type" value="Genomic_DNA"/>
</dbReference>
<sequence>MDAATADDPMARERAADERERTVERYARFARDEAPGRSALYAAWADGVAGDAEVARILSRIPATRRQPPLVFAVSRMLGAPEAGYAAWAAWVRAHDEQLVAEASTRRLQTNEPQRCAALLPALAGVDGPVALLEVGASAGLCLYPDLYSYCYRGSAGVVALDPDTGPSTVVLECDTEGHPPLRLPHVVWRAGIDLHPLDAADPADRRFLTSLVWPGEDGRAERIGAALEIVAADPPMLVTGDATEPEVLRGLAARAPEGATLVVTTPGVLPHIARDGRERLIATIRDLDAVWITIDPPALHGGRHPGSEDGLVLARDAEPLATVDPLGGFVRWRASDDGSVDAAG</sequence>
<reference evidence="2 3" key="1">
    <citation type="journal article" date="2021" name="MBio">
        <title>Poor Competitiveness of Bradyrhizobium in Pigeon Pea Root Colonization in Indian Soils.</title>
        <authorList>
            <person name="Chalasani D."/>
            <person name="Basu A."/>
            <person name="Pullabhotla S.V.S.R.N."/>
            <person name="Jorrin B."/>
            <person name="Neal A.L."/>
            <person name="Poole P.S."/>
            <person name="Podile A.R."/>
            <person name="Tkacz A."/>
        </authorList>
    </citation>
    <scope>NUCLEOTIDE SEQUENCE [LARGE SCALE GENOMIC DNA]</scope>
    <source>
        <strain evidence="2 3">HU14</strain>
    </source>
</reference>
<protein>
    <submittedName>
        <fullName evidence="2">DUF2332 domain-containing protein</fullName>
    </submittedName>
</protein>
<feature type="compositionally biased region" description="Basic and acidic residues" evidence="1">
    <location>
        <begin position="9"/>
        <end position="20"/>
    </location>
</feature>
<dbReference type="InterPro" id="IPR011200">
    <property type="entry name" value="UCP012608"/>
</dbReference>
<accession>A0ABS7HKJ8</accession>
<gene>
    <name evidence="2" type="ORF">JNB62_06165</name>
</gene>
<dbReference type="Pfam" id="PF10094">
    <property type="entry name" value="DUF2332"/>
    <property type="match status" value="1"/>
</dbReference>
<comment type="caution">
    <text evidence="2">The sequence shown here is derived from an EMBL/GenBank/DDBJ whole genome shotgun (WGS) entry which is preliminary data.</text>
</comment>
<evidence type="ECO:0000256" key="1">
    <source>
        <dbReference type="SAM" id="MobiDB-lite"/>
    </source>
</evidence>
<organism evidence="2 3">
    <name type="scientific">Microbacterium jejuense</name>
    <dbReference type="NCBI Taxonomy" id="1263637"/>
    <lineage>
        <taxon>Bacteria</taxon>
        <taxon>Bacillati</taxon>
        <taxon>Actinomycetota</taxon>
        <taxon>Actinomycetes</taxon>
        <taxon>Micrococcales</taxon>
        <taxon>Microbacteriaceae</taxon>
        <taxon>Microbacterium</taxon>
    </lineage>
</organism>